<proteinExistence type="predicted"/>
<reference evidence="6" key="1">
    <citation type="journal article" date="2014" name="Int. J. Syst. Evol. Microbiol.">
        <title>Complete genome sequence of Corynebacterium casei LMG S-19264T (=DSM 44701T), isolated from a smear-ripened cheese.</title>
        <authorList>
            <consortium name="US DOE Joint Genome Institute (JGI-PGF)"/>
            <person name="Walter F."/>
            <person name="Albersmeier A."/>
            <person name="Kalinowski J."/>
            <person name="Ruckert C."/>
        </authorList>
    </citation>
    <scope>NUCLEOTIDE SEQUENCE</scope>
    <source>
        <strain evidence="6">CGMCC 1.12813</strain>
    </source>
</reference>
<dbReference type="Pfam" id="PF01614">
    <property type="entry name" value="IclR_C"/>
    <property type="match status" value="1"/>
</dbReference>
<keyword evidence="7" id="KW-1185">Reference proteome</keyword>
<dbReference type="SMART" id="SM00346">
    <property type="entry name" value="HTH_ICLR"/>
    <property type="match status" value="1"/>
</dbReference>
<evidence type="ECO:0000313" key="7">
    <source>
        <dbReference type="Proteomes" id="UP000606922"/>
    </source>
</evidence>
<name>A0A916SIE3_9MICO</name>
<dbReference type="InterPro" id="IPR036390">
    <property type="entry name" value="WH_DNA-bd_sf"/>
</dbReference>
<feature type="domain" description="HTH iclR-type" evidence="4">
    <location>
        <begin position="10"/>
        <end position="77"/>
    </location>
</feature>
<dbReference type="PANTHER" id="PTHR30136:SF24">
    <property type="entry name" value="HTH-TYPE TRANSCRIPTIONAL REPRESSOR ALLR"/>
    <property type="match status" value="1"/>
</dbReference>
<dbReference type="PROSITE" id="PS51078">
    <property type="entry name" value="ICLR_ED"/>
    <property type="match status" value="1"/>
</dbReference>
<dbReference type="AlphaFoldDB" id="A0A916SIE3"/>
<dbReference type="PROSITE" id="PS51077">
    <property type="entry name" value="HTH_ICLR"/>
    <property type="match status" value="1"/>
</dbReference>
<dbReference type="InterPro" id="IPR050707">
    <property type="entry name" value="HTH_MetabolicPath_Reg"/>
</dbReference>
<accession>A0A916SIE3</accession>
<dbReference type="Proteomes" id="UP000606922">
    <property type="component" value="Unassembled WGS sequence"/>
</dbReference>
<dbReference type="InterPro" id="IPR029016">
    <property type="entry name" value="GAF-like_dom_sf"/>
</dbReference>
<dbReference type="EMBL" id="BMGB01000001">
    <property type="protein sequence ID" value="GGB01753.1"/>
    <property type="molecule type" value="Genomic_DNA"/>
</dbReference>
<evidence type="ECO:0000259" key="4">
    <source>
        <dbReference type="PROSITE" id="PS51077"/>
    </source>
</evidence>
<protein>
    <submittedName>
        <fullName evidence="6">IclR family transcriptional regulator</fullName>
    </submittedName>
</protein>
<dbReference type="InterPro" id="IPR014757">
    <property type="entry name" value="Tscrpt_reg_IclR_C"/>
</dbReference>
<dbReference type="GO" id="GO:0003700">
    <property type="term" value="F:DNA-binding transcription factor activity"/>
    <property type="evidence" value="ECO:0007669"/>
    <property type="project" value="TreeGrafter"/>
</dbReference>
<dbReference type="Pfam" id="PF09339">
    <property type="entry name" value="HTH_IclR"/>
    <property type="match status" value="1"/>
</dbReference>
<keyword evidence="3" id="KW-0804">Transcription</keyword>
<dbReference type="SUPFAM" id="SSF55781">
    <property type="entry name" value="GAF domain-like"/>
    <property type="match status" value="1"/>
</dbReference>
<dbReference type="RefSeq" id="WP_188510058.1">
    <property type="nucleotide sequence ID" value="NZ_BMGB01000001.1"/>
</dbReference>
<dbReference type="GO" id="GO:0003677">
    <property type="term" value="F:DNA binding"/>
    <property type="evidence" value="ECO:0007669"/>
    <property type="project" value="UniProtKB-KW"/>
</dbReference>
<dbReference type="Gene3D" id="3.30.450.40">
    <property type="match status" value="1"/>
</dbReference>
<dbReference type="Gene3D" id="1.10.10.10">
    <property type="entry name" value="Winged helix-like DNA-binding domain superfamily/Winged helix DNA-binding domain"/>
    <property type="match status" value="1"/>
</dbReference>
<dbReference type="InterPro" id="IPR036388">
    <property type="entry name" value="WH-like_DNA-bd_sf"/>
</dbReference>
<organism evidence="6 7">
    <name type="scientific">Conyzicola nivalis</name>
    <dbReference type="NCBI Taxonomy" id="1477021"/>
    <lineage>
        <taxon>Bacteria</taxon>
        <taxon>Bacillati</taxon>
        <taxon>Actinomycetota</taxon>
        <taxon>Actinomycetes</taxon>
        <taxon>Micrococcales</taxon>
        <taxon>Microbacteriaceae</taxon>
        <taxon>Conyzicola</taxon>
    </lineage>
</organism>
<comment type="caution">
    <text evidence="6">The sequence shown here is derived from an EMBL/GenBank/DDBJ whole genome shotgun (WGS) entry which is preliminary data.</text>
</comment>
<keyword evidence="1" id="KW-0805">Transcription regulation</keyword>
<evidence type="ECO:0000256" key="1">
    <source>
        <dbReference type="ARBA" id="ARBA00023015"/>
    </source>
</evidence>
<dbReference type="InterPro" id="IPR005471">
    <property type="entry name" value="Tscrpt_reg_IclR_N"/>
</dbReference>
<keyword evidence="2" id="KW-0238">DNA-binding</keyword>
<dbReference type="GO" id="GO:0045892">
    <property type="term" value="P:negative regulation of DNA-templated transcription"/>
    <property type="evidence" value="ECO:0007669"/>
    <property type="project" value="TreeGrafter"/>
</dbReference>
<evidence type="ECO:0000256" key="3">
    <source>
        <dbReference type="ARBA" id="ARBA00023163"/>
    </source>
</evidence>
<evidence type="ECO:0000259" key="5">
    <source>
        <dbReference type="PROSITE" id="PS51078"/>
    </source>
</evidence>
<evidence type="ECO:0000313" key="6">
    <source>
        <dbReference type="EMBL" id="GGB01753.1"/>
    </source>
</evidence>
<reference evidence="6" key="2">
    <citation type="submission" date="2020-09" db="EMBL/GenBank/DDBJ databases">
        <authorList>
            <person name="Sun Q."/>
            <person name="Zhou Y."/>
        </authorList>
    </citation>
    <scope>NUCLEOTIDE SEQUENCE</scope>
    <source>
        <strain evidence="6">CGMCC 1.12813</strain>
    </source>
</reference>
<evidence type="ECO:0000256" key="2">
    <source>
        <dbReference type="ARBA" id="ARBA00023125"/>
    </source>
</evidence>
<dbReference type="PANTHER" id="PTHR30136">
    <property type="entry name" value="HELIX-TURN-HELIX TRANSCRIPTIONAL REGULATOR, ICLR FAMILY"/>
    <property type="match status" value="1"/>
</dbReference>
<gene>
    <name evidence="6" type="ORF">GCM10010979_15420</name>
</gene>
<dbReference type="SUPFAM" id="SSF46785">
    <property type="entry name" value="Winged helix' DNA-binding domain"/>
    <property type="match status" value="1"/>
</dbReference>
<feature type="domain" description="IclR-ED" evidence="5">
    <location>
        <begin position="71"/>
        <end position="244"/>
    </location>
</feature>
<sequence length="244" mass="25217">MRTSQWSDAVSVIERVTIVLGCFGADDQRVGISELARRANLPKSTVSRLVSELVEHRYLERDGAGVRLGLRLFELGELAAQPKALRTLALAAMADLRDVTGHTVQLAVLEGVEVVYVGVIHGRNPPAPRARIGSRLPAHATAVGKAILAFSAPDAVERVIETGLPLVGAAPVRVSAFRAQLDGVRAGGIALDSDSGADCVASPILDGAGRAVAAISVCGRTGAFDAPGAGPAVRTAALGLARRL</sequence>